<dbReference type="RefSeq" id="WP_100745825.1">
    <property type="nucleotide sequence ID" value="NZ_NPEF02000002.1"/>
</dbReference>
<dbReference type="InterPro" id="IPR058072">
    <property type="entry name" value="LIC12708-like"/>
</dbReference>
<keyword evidence="3" id="KW-1185">Reference proteome</keyword>
<evidence type="ECO:0000313" key="2">
    <source>
        <dbReference type="EMBL" id="PJZ93050.1"/>
    </source>
</evidence>
<dbReference type="Proteomes" id="UP000232122">
    <property type="component" value="Unassembled WGS sequence"/>
</dbReference>
<dbReference type="EMBL" id="NPEF02000002">
    <property type="protein sequence ID" value="MDV6234716.1"/>
    <property type="molecule type" value="Genomic_DNA"/>
</dbReference>
<reference evidence="1 3" key="2">
    <citation type="journal article" date="2018" name="Microb. Genom.">
        <title>Deciphering the unexplored Leptospira diversity from soils uncovers genomic evolution to virulence.</title>
        <authorList>
            <person name="Thibeaux R."/>
            <person name="Iraola G."/>
            <person name="Ferres I."/>
            <person name="Bierque E."/>
            <person name="Girault D."/>
            <person name="Soupe-Gilbert M.E."/>
            <person name="Picardeau M."/>
            <person name="Goarant C."/>
        </authorList>
    </citation>
    <scope>NUCLEOTIDE SEQUENCE [LARGE SCALE GENOMIC DNA]</scope>
    <source>
        <strain evidence="1 3">ATI7-C-A5</strain>
    </source>
</reference>
<dbReference type="EMBL" id="NPEF01000086">
    <property type="protein sequence ID" value="PJZ93050.1"/>
    <property type="molecule type" value="Genomic_DNA"/>
</dbReference>
<evidence type="ECO:0000313" key="1">
    <source>
        <dbReference type="EMBL" id="MDV6234716.1"/>
    </source>
</evidence>
<protein>
    <submittedName>
        <fullName evidence="2">Uncharacterized protein</fullName>
    </submittedName>
</protein>
<comment type="caution">
    <text evidence="2">The sequence shown here is derived from an EMBL/GenBank/DDBJ whole genome shotgun (WGS) entry which is preliminary data.</text>
</comment>
<name>A0A2N0B926_9LEPT</name>
<dbReference type="AlphaFoldDB" id="A0A2N0B926"/>
<dbReference type="OrthoDB" id="336608at2"/>
<sequence>MVSLHSHSNQVFMGNLKSDALLTFRNRAFRILTIGFLLFVSFVSGCTRFKVDNYNSYLYGRIKLGNTLTDLQAKVLNGVPTNLPQTLPVVSGKIYVPDFEQSLLKVFSTDGEIKFILGTLKEKASDKYKLIPAKVGRIGLVAVNSDEEIYVQSRIGKEEQPKNDPNAEDIFLKKSGSFDTEVKDAIPSSILHFSDAGKLLNTINVEGISGTTPFGYIERIEAGDDDLLFVFHKSNGEMKLSVYDKGALIRSIGASDFQSIVPDSENVQTRLETILPHSEGKYVVASFSLFDRKNSRFKSRKILKYDLESKNVTSLKEIQDPSESLYWILKDNNFFIWETETEEESSIRLQVHDDEGNHVNNIRLNYLPPRGLWRETWMDSSDEIYSARIKSGYLEIHKWK</sequence>
<organism evidence="2">
    <name type="scientific">Leptospira ellisii</name>
    <dbReference type="NCBI Taxonomy" id="2023197"/>
    <lineage>
        <taxon>Bacteria</taxon>
        <taxon>Pseudomonadati</taxon>
        <taxon>Spirochaetota</taxon>
        <taxon>Spirochaetia</taxon>
        <taxon>Leptospirales</taxon>
        <taxon>Leptospiraceae</taxon>
        <taxon>Leptospira</taxon>
    </lineage>
</organism>
<reference evidence="1" key="3">
    <citation type="submission" date="2023-10" db="EMBL/GenBank/DDBJ databases">
        <authorList>
            <person name="Picardeau M."/>
            <person name="Thibeaux R."/>
        </authorList>
    </citation>
    <scope>NUCLEOTIDE SEQUENCE</scope>
    <source>
        <strain evidence="1">ATI7-C-A5</strain>
    </source>
</reference>
<accession>A0A2N0BP60</accession>
<proteinExistence type="predicted"/>
<reference evidence="2" key="1">
    <citation type="submission" date="2017-07" db="EMBL/GenBank/DDBJ databases">
        <title>Leptospira spp. isolated from tropical soils.</title>
        <authorList>
            <person name="Thibeaux R."/>
            <person name="Iraola G."/>
            <person name="Ferres I."/>
            <person name="Bierque E."/>
            <person name="Girault D."/>
            <person name="Soupe-Gilbert M.-E."/>
            <person name="Picardeau M."/>
            <person name="Goarant C."/>
        </authorList>
    </citation>
    <scope>NUCLEOTIDE SEQUENCE [LARGE SCALE GENOMIC DNA]</scope>
    <source>
        <strain evidence="2">ATI7-C-A5</strain>
    </source>
</reference>
<gene>
    <name evidence="1" type="ORF">CH379_003610</name>
    <name evidence="2" type="ORF">CH379_09900</name>
</gene>
<evidence type="ECO:0000313" key="3">
    <source>
        <dbReference type="Proteomes" id="UP000232122"/>
    </source>
</evidence>
<accession>A0A2N0B926</accession>
<dbReference type="NCBIfam" id="NF047780">
    <property type="entry name" value="LIC12708_fam"/>
    <property type="match status" value="1"/>
</dbReference>